<sequence>MTLQGDLIGYLWAAVTDDAISFVVRDKGGDAAYNAAVRWTHRLRWAKANGITPLQALRHWAGQPEEPLTGYVPEGAEQEAPSLGALEALAASA</sequence>
<dbReference type="EMBL" id="JAATVY010000016">
    <property type="protein sequence ID" value="NJC72173.1"/>
    <property type="molecule type" value="Genomic_DNA"/>
</dbReference>
<evidence type="ECO:0008006" key="3">
    <source>
        <dbReference type="Google" id="ProtNLM"/>
    </source>
</evidence>
<comment type="caution">
    <text evidence="1">The sequence shown here is derived from an EMBL/GenBank/DDBJ whole genome shotgun (WGS) entry which is preliminary data.</text>
</comment>
<dbReference type="Proteomes" id="UP000722989">
    <property type="component" value="Unassembled WGS sequence"/>
</dbReference>
<evidence type="ECO:0000313" key="1">
    <source>
        <dbReference type="EMBL" id="NJC72173.1"/>
    </source>
</evidence>
<evidence type="ECO:0000313" key="2">
    <source>
        <dbReference type="Proteomes" id="UP000722989"/>
    </source>
</evidence>
<dbReference type="RefSeq" id="WP_167927078.1">
    <property type="nucleotide sequence ID" value="NZ_JAATVY010000016.1"/>
</dbReference>
<keyword evidence="2" id="KW-1185">Reference proteome</keyword>
<organism evidence="1 2">
    <name type="scientific">Planosporangium thailandense</name>
    <dbReference type="NCBI Taxonomy" id="765197"/>
    <lineage>
        <taxon>Bacteria</taxon>
        <taxon>Bacillati</taxon>
        <taxon>Actinomycetota</taxon>
        <taxon>Actinomycetes</taxon>
        <taxon>Micromonosporales</taxon>
        <taxon>Micromonosporaceae</taxon>
        <taxon>Planosporangium</taxon>
    </lineage>
</organism>
<name>A0ABX0Y428_9ACTN</name>
<reference evidence="1 2" key="1">
    <citation type="submission" date="2020-03" db="EMBL/GenBank/DDBJ databases">
        <title>WGS of the type strain of Planosporangium spp.</title>
        <authorList>
            <person name="Thawai C."/>
        </authorList>
    </citation>
    <scope>NUCLEOTIDE SEQUENCE [LARGE SCALE GENOMIC DNA]</scope>
    <source>
        <strain evidence="1 2">TBRC 5610</strain>
    </source>
</reference>
<gene>
    <name evidence="1" type="ORF">HC031_20985</name>
</gene>
<accession>A0ABX0Y428</accession>
<protein>
    <recommendedName>
        <fullName evidence="3">Integrase</fullName>
    </recommendedName>
</protein>
<proteinExistence type="predicted"/>